<dbReference type="Pfam" id="PF01522">
    <property type="entry name" value="Polysacc_deac_1"/>
    <property type="match status" value="1"/>
</dbReference>
<accession>A0A3E2HGQ8</accession>
<name>A0A3E2HGQ8_SCYLI</name>
<protein>
    <recommendedName>
        <fullName evidence="1">NodB homology domain-containing protein</fullName>
    </recommendedName>
</protein>
<dbReference type="SUPFAM" id="SSF88713">
    <property type="entry name" value="Glycoside hydrolase/deacetylase"/>
    <property type="match status" value="1"/>
</dbReference>
<gene>
    <name evidence="2" type="ORF">B7463_g4053</name>
</gene>
<dbReference type="Gene3D" id="3.20.20.370">
    <property type="entry name" value="Glycoside hydrolase/deacetylase"/>
    <property type="match status" value="1"/>
</dbReference>
<feature type="domain" description="NodB homology" evidence="1">
    <location>
        <begin position="43"/>
        <end position="136"/>
    </location>
</feature>
<evidence type="ECO:0000313" key="3">
    <source>
        <dbReference type="Proteomes" id="UP000258309"/>
    </source>
</evidence>
<evidence type="ECO:0000259" key="1">
    <source>
        <dbReference type="Pfam" id="PF01522"/>
    </source>
</evidence>
<keyword evidence="3" id="KW-1185">Reference proteome</keyword>
<dbReference type="InterPro" id="IPR002509">
    <property type="entry name" value="NODB_dom"/>
</dbReference>
<proteinExistence type="predicted"/>
<comment type="caution">
    <text evidence="2">The sequence shown here is derived from an EMBL/GenBank/DDBJ whole genome shotgun (WGS) entry which is preliminary data.</text>
</comment>
<evidence type="ECO:0000313" key="2">
    <source>
        <dbReference type="EMBL" id="RFU32251.1"/>
    </source>
</evidence>
<feature type="non-terminal residue" evidence="2">
    <location>
        <position position="1"/>
    </location>
</feature>
<dbReference type="EMBL" id="NCSJ02000058">
    <property type="protein sequence ID" value="RFU32251.1"/>
    <property type="molecule type" value="Genomic_DNA"/>
</dbReference>
<reference evidence="2 3" key="1">
    <citation type="submission" date="2018-05" db="EMBL/GenBank/DDBJ databases">
        <title>Draft genome sequence of Scytalidium lignicola DSM 105466, a ubiquitous saprotrophic fungus.</title>
        <authorList>
            <person name="Buettner E."/>
            <person name="Gebauer A.M."/>
            <person name="Hofrichter M."/>
            <person name="Liers C."/>
            <person name="Kellner H."/>
        </authorList>
    </citation>
    <scope>NUCLEOTIDE SEQUENCE [LARGE SCALE GENOMIC DNA]</scope>
    <source>
        <strain evidence="2 3">DSM 105466</strain>
    </source>
</reference>
<dbReference type="AlphaFoldDB" id="A0A3E2HGQ8"/>
<dbReference type="PANTHER" id="PTHR47561:SF1">
    <property type="entry name" value="POLYSACCHARIDE DEACETYLASE FAMILY PROTEIN (AFU_ORTHOLOGUE AFUA_6G05030)"/>
    <property type="match status" value="1"/>
</dbReference>
<organism evidence="2 3">
    <name type="scientific">Scytalidium lignicola</name>
    <name type="common">Hyphomycete</name>
    <dbReference type="NCBI Taxonomy" id="5539"/>
    <lineage>
        <taxon>Eukaryota</taxon>
        <taxon>Fungi</taxon>
        <taxon>Dikarya</taxon>
        <taxon>Ascomycota</taxon>
        <taxon>Pezizomycotina</taxon>
        <taxon>Leotiomycetes</taxon>
        <taxon>Leotiomycetes incertae sedis</taxon>
        <taxon>Scytalidium</taxon>
    </lineage>
</organism>
<dbReference type="GO" id="GO:0005975">
    <property type="term" value="P:carbohydrate metabolic process"/>
    <property type="evidence" value="ECO:0007669"/>
    <property type="project" value="InterPro"/>
</dbReference>
<dbReference type="OrthoDB" id="504708at2759"/>
<feature type="non-terminal residue" evidence="2">
    <location>
        <position position="244"/>
    </location>
</feature>
<sequence length="244" mass="28082">MVKKAMCALGIHVDAVAGWLGTYGGEDSIYDISCGLFAGEVGSQRLLDLLKKHNLKSTWFIPGHSIETFPKQMAEVVKAGHEAPNKCSVEQQREIMIRCYNLIKDLSGKPPRGTCAPFNQLSPTQIDIMEELGIEYDNSLAAHDCLPYWYRDGDSWTKVDYSKPADVWLKPFKYGDKIRDIVEIPCSWYMEDMMPMQFLQNIPNANGWVDPRTVEYIWKERFEYFYDHYDEFVFPMTLHPDTAG</sequence>
<dbReference type="GO" id="GO:0016810">
    <property type="term" value="F:hydrolase activity, acting on carbon-nitrogen (but not peptide) bonds"/>
    <property type="evidence" value="ECO:0007669"/>
    <property type="project" value="InterPro"/>
</dbReference>
<dbReference type="Proteomes" id="UP000258309">
    <property type="component" value="Unassembled WGS sequence"/>
</dbReference>
<dbReference type="InterPro" id="IPR011330">
    <property type="entry name" value="Glyco_hydro/deAcase_b/a-brl"/>
</dbReference>
<dbReference type="PANTHER" id="PTHR47561">
    <property type="entry name" value="POLYSACCHARIDE DEACETYLASE FAMILY PROTEIN (AFU_ORTHOLOGUE AFUA_6G05030)"/>
    <property type="match status" value="1"/>
</dbReference>